<proteinExistence type="predicted"/>
<dbReference type="AlphaFoldDB" id="A0A0A9EMY5"/>
<dbReference type="EMBL" id="GBRH01197522">
    <property type="protein sequence ID" value="JAE00374.1"/>
    <property type="molecule type" value="Transcribed_RNA"/>
</dbReference>
<sequence>MLEHQSRRRLFSKLCRQYPCFVTTKSCTPHLCTKVMPSKVNPDEE</sequence>
<reference evidence="1" key="2">
    <citation type="journal article" date="2015" name="Data Brief">
        <title>Shoot transcriptome of the giant reed, Arundo donax.</title>
        <authorList>
            <person name="Barrero R.A."/>
            <person name="Guerrero F.D."/>
            <person name="Moolhuijzen P."/>
            <person name="Goolsby J.A."/>
            <person name="Tidwell J."/>
            <person name="Bellgard S.E."/>
            <person name="Bellgard M.I."/>
        </authorList>
    </citation>
    <scope>NUCLEOTIDE SEQUENCE</scope>
    <source>
        <tissue evidence="1">Shoot tissue taken approximately 20 cm above the soil surface</tissue>
    </source>
</reference>
<organism evidence="1">
    <name type="scientific">Arundo donax</name>
    <name type="common">Giant reed</name>
    <name type="synonym">Donax arundinaceus</name>
    <dbReference type="NCBI Taxonomy" id="35708"/>
    <lineage>
        <taxon>Eukaryota</taxon>
        <taxon>Viridiplantae</taxon>
        <taxon>Streptophyta</taxon>
        <taxon>Embryophyta</taxon>
        <taxon>Tracheophyta</taxon>
        <taxon>Spermatophyta</taxon>
        <taxon>Magnoliopsida</taxon>
        <taxon>Liliopsida</taxon>
        <taxon>Poales</taxon>
        <taxon>Poaceae</taxon>
        <taxon>PACMAD clade</taxon>
        <taxon>Arundinoideae</taxon>
        <taxon>Arundineae</taxon>
        <taxon>Arundo</taxon>
    </lineage>
</organism>
<name>A0A0A9EMY5_ARUDO</name>
<evidence type="ECO:0000313" key="1">
    <source>
        <dbReference type="EMBL" id="JAE00374.1"/>
    </source>
</evidence>
<accession>A0A0A9EMY5</accession>
<protein>
    <submittedName>
        <fullName evidence="1">Uncharacterized protein</fullName>
    </submittedName>
</protein>
<reference evidence="1" key="1">
    <citation type="submission" date="2014-09" db="EMBL/GenBank/DDBJ databases">
        <authorList>
            <person name="Magalhaes I.L.F."/>
            <person name="Oliveira U."/>
            <person name="Santos F.R."/>
            <person name="Vidigal T.H.D.A."/>
            <person name="Brescovit A.D."/>
            <person name="Santos A.J."/>
        </authorList>
    </citation>
    <scope>NUCLEOTIDE SEQUENCE</scope>
    <source>
        <tissue evidence="1">Shoot tissue taken approximately 20 cm above the soil surface</tissue>
    </source>
</reference>